<gene>
    <name evidence="1" type="ORF">WA026_012320</name>
</gene>
<dbReference type="EMBL" id="JARQZJ010000096">
    <property type="protein sequence ID" value="KAK9885567.1"/>
    <property type="molecule type" value="Genomic_DNA"/>
</dbReference>
<name>A0AAW1UPY8_9CUCU</name>
<reference evidence="1 2" key="1">
    <citation type="submission" date="2023-03" db="EMBL/GenBank/DDBJ databases">
        <title>Genome insight into feeding habits of ladybird beetles.</title>
        <authorList>
            <person name="Li H.-S."/>
            <person name="Huang Y.-H."/>
            <person name="Pang H."/>
        </authorList>
    </citation>
    <scope>NUCLEOTIDE SEQUENCE [LARGE SCALE GENOMIC DNA]</scope>
    <source>
        <strain evidence="1">SYSU_2023b</strain>
        <tissue evidence="1">Whole body</tissue>
    </source>
</reference>
<dbReference type="Proteomes" id="UP001431783">
    <property type="component" value="Unassembled WGS sequence"/>
</dbReference>
<evidence type="ECO:0000313" key="2">
    <source>
        <dbReference type="Proteomes" id="UP001431783"/>
    </source>
</evidence>
<organism evidence="1 2">
    <name type="scientific">Henosepilachna vigintioctopunctata</name>
    <dbReference type="NCBI Taxonomy" id="420089"/>
    <lineage>
        <taxon>Eukaryota</taxon>
        <taxon>Metazoa</taxon>
        <taxon>Ecdysozoa</taxon>
        <taxon>Arthropoda</taxon>
        <taxon>Hexapoda</taxon>
        <taxon>Insecta</taxon>
        <taxon>Pterygota</taxon>
        <taxon>Neoptera</taxon>
        <taxon>Endopterygota</taxon>
        <taxon>Coleoptera</taxon>
        <taxon>Polyphaga</taxon>
        <taxon>Cucujiformia</taxon>
        <taxon>Coccinelloidea</taxon>
        <taxon>Coccinellidae</taxon>
        <taxon>Epilachninae</taxon>
        <taxon>Epilachnini</taxon>
        <taxon>Henosepilachna</taxon>
    </lineage>
</organism>
<accession>A0AAW1UPY8</accession>
<protein>
    <submittedName>
        <fullName evidence="1">Uncharacterized protein</fullName>
    </submittedName>
</protein>
<keyword evidence="2" id="KW-1185">Reference proteome</keyword>
<proteinExistence type="predicted"/>
<sequence>MDAFGFHKTTMKTFLNCCNMNGDQTLKEPEEIHSKQTSSTRSRSQKDKVLIWFYATGSFSITPGEVMCLSEALACDIVNRVTHSISLLSPRFIKFPSTEIDRSINKQEFFPYHLFQRSLDL</sequence>
<evidence type="ECO:0000313" key="1">
    <source>
        <dbReference type="EMBL" id="KAK9885567.1"/>
    </source>
</evidence>
<dbReference type="AlphaFoldDB" id="A0AAW1UPY8"/>
<comment type="caution">
    <text evidence="1">The sequence shown here is derived from an EMBL/GenBank/DDBJ whole genome shotgun (WGS) entry which is preliminary data.</text>
</comment>